<dbReference type="AlphaFoldDB" id="A0A5C5E5L2"/>
<dbReference type="GO" id="GO:0015833">
    <property type="term" value="P:peptide transport"/>
    <property type="evidence" value="ECO:0007669"/>
    <property type="project" value="UniProtKB-KW"/>
</dbReference>
<dbReference type="Gene3D" id="3.90.76.10">
    <property type="entry name" value="Dipeptide-binding Protein, Domain 1"/>
    <property type="match status" value="1"/>
</dbReference>
<dbReference type="PROSITE" id="PS01040">
    <property type="entry name" value="SBP_BACTERIAL_5"/>
    <property type="match status" value="1"/>
</dbReference>
<dbReference type="SUPFAM" id="SSF53850">
    <property type="entry name" value="Periplasmic binding protein-like II"/>
    <property type="match status" value="1"/>
</dbReference>
<accession>A0A5C5E5L2</accession>
<name>A0A5C5E5L2_9LACT</name>
<evidence type="ECO:0000256" key="4">
    <source>
        <dbReference type="ARBA" id="ARBA00022729"/>
    </source>
</evidence>
<evidence type="ECO:0000256" key="3">
    <source>
        <dbReference type="ARBA" id="ARBA00022448"/>
    </source>
</evidence>
<keyword evidence="4" id="KW-0732">Signal</keyword>
<reference evidence="7 8" key="1">
    <citation type="submission" date="2019-06" db="EMBL/GenBank/DDBJ databases">
        <title>Description Trichococcus psychrophilus sp. nov., isolated from a cold spring, by genomic and phenotypic analyses.</title>
        <authorList>
            <person name="Zakharyuk A."/>
        </authorList>
    </citation>
    <scope>NUCLEOTIDE SEQUENCE [LARGE SCALE GENOMIC DNA]</scope>
    <source>
        <strain evidence="7 8">SKBG</strain>
    </source>
</reference>
<protein>
    <submittedName>
        <fullName evidence="7">Peptide ABC transporter substrate-binding protein</fullName>
    </submittedName>
</protein>
<sequence length="583" mass="63724">MVSYLYIHIKEMNSNIGIKIMKIVRRNSMLKDKWVITTALAISLVLTGCSKGDAANTGSSEGATASSTPAAAEQVITITNTGELASLDNAISADNSSLVVLENANEGLYRVGDDGAFELGIAAEEPVVSEDGLEYTFKIREDANWSNGDPVTAEDFVYTYQKIVDPATASPNINKLYPLKNAEAINNGELDKAELGVEAIDEKTVKFTLGNPTAYFKDLLGTSSYLPQNHQVASELGSAYGTNSENTVYNGPFVVEGWDGTDLNWSMVPNEAYWDAENVKLDQINWEVSKEIATNINLFESGEVQLTQISNPYIEQYAGSDALVTEPKALSGYVWFNQGRTSTANVHLRKALSTSFDKEAYVDTVLNDGSVPSNGFVPSNYAFNPETDEDFREESGDLAAYDLETAQAEWETAKEELGIESLSIELLTSDTETSKTTAEFLQSQWQENLPGLTITIRNVPLKSRMESTTNGDYDIAYGTYTPSYADPIAFLEMYESTSGLNSSRFADEGYDALLDDTRSTYANDPEGRWEALLAAEETLIAENAVNAPIYQGANANLVDPSLKDVQIQPVGAAMYFRTAYVEE</sequence>
<proteinExistence type="inferred from homology"/>
<evidence type="ECO:0000313" key="7">
    <source>
        <dbReference type="EMBL" id="TNV68147.1"/>
    </source>
</evidence>
<dbReference type="Gene3D" id="3.40.190.10">
    <property type="entry name" value="Periplasmic binding protein-like II"/>
    <property type="match status" value="1"/>
</dbReference>
<dbReference type="Gene3D" id="3.10.105.10">
    <property type="entry name" value="Dipeptide-binding Protein, Domain 3"/>
    <property type="match status" value="1"/>
</dbReference>
<evidence type="ECO:0000313" key="8">
    <source>
        <dbReference type="Proteomes" id="UP000313395"/>
    </source>
</evidence>
<dbReference type="FunFam" id="3.10.105.10:FF:000001">
    <property type="entry name" value="Oligopeptide ABC transporter, oligopeptide-binding protein"/>
    <property type="match status" value="1"/>
</dbReference>
<keyword evidence="3" id="KW-0813">Transport</keyword>
<dbReference type="InterPro" id="IPR039424">
    <property type="entry name" value="SBP_5"/>
</dbReference>
<organism evidence="7 8">
    <name type="scientific">Trichococcus shcherbakoviae subsp. psychrophilus</name>
    <dbReference type="NCBI Taxonomy" id="2585775"/>
    <lineage>
        <taxon>Bacteria</taxon>
        <taxon>Bacillati</taxon>
        <taxon>Bacillota</taxon>
        <taxon>Bacilli</taxon>
        <taxon>Lactobacillales</taxon>
        <taxon>Carnobacteriaceae</taxon>
        <taxon>Trichococcus</taxon>
    </lineage>
</organism>
<dbReference type="FunFam" id="3.90.76.10:FF:000001">
    <property type="entry name" value="Oligopeptide ABC transporter substrate-binding protein"/>
    <property type="match status" value="1"/>
</dbReference>
<dbReference type="CDD" id="cd08504">
    <property type="entry name" value="PBP2_OppA"/>
    <property type="match status" value="1"/>
</dbReference>
<gene>
    <name evidence="7" type="ORF">FHK04_13310</name>
</gene>
<dbReference type="GO" id="GO:0030288">
    <property type="term" value="C:outer membrane-bounded periplasmic space"/>
    <property type="evidence" value="ECO:0007669"/>
    <property type="project" value="UniProtKB-ARBA"/>
</dbReference>
<dbReference type="PIRSF" id="PIRSF002741">
    <property type="entry name" value="MppA"/>
    <property type="match status" value="1"/>
</dbReference>
<comment type="caution">
    <text evidence="7">The sequence shown here is derived from an EMBL/GenBank/DDBJ whole genome shotgun (WGS) entry which is preliminary data.</text>
</comment>
<comment type="similarity">
    <text evidence="2">Belongs to the bacterial solute-binding protein 5 family.</text>
</comment>
<dbReference type="InterPro" id="IPR000914">
    <property type="entry name" value="SBP_5_dom"/>
</dbReference>
<feature type="domain" description="Solute-binding protein family 5" evidence="6">
    <location>
        <begin position="123"/>
        <end position="499"/>
    </location>
</feature>
<dbReference type="InterPro" id="IPR023765">
    <property type="entry name" value="SBP_5_CS"/>
</dbReference>
<evidence type="ECO:0000256" key="1">
    <source>
        <dbReference type="ARBA" id="ARBA00004193"/>
    </source>
</evidence>
<evidence type="ECO:0000259" key="6">
    <source>
        <dbReference type="Pfam" id="PF00496"/>
    </source>
</evidence>
<evidence type="ECO:0000256" key="5">
    <source>
        <dbReference type="ARBA" id="ARBA00022856"/>
    </source>
</evidence>
<keyword evidence="5" id="KW-0571">Peptide transport</keyword>
<dbReference type="EMBL" id="VENO01000005">
    <property type="protein sequence ID" value="TNV68147.1"/>
    <property type="molecule type" value="Genomic_DNA"/>
</dbReference>
<dbReference type="Proteomes" id="UP000313395">
    <property type="component" value="Unassembled WGS sequence"/>
</dbReference>
<dbReference type="GO" id="GO:1904680">
    <property type="term" value="F:peptide transmembrane transporter activity"/>
    <property type="evidence" value="ECO:0007669"/>
    <property type="project" value="TreeGrafter"/>
</dbReference>
<keyword evidence="5" id="KW-0653">Protein transport</keyword>
<dbReference type="InterPro" id="IPR030678">
    <property type="entry name" value="Peptide/Ni-bd"/>
</dbReference>
<dbReference type="GO" id="GO:0043190">
    <property type="term" value="C:ATP-binding cassette (ABC) transporter complex"/>
    <property type="evidence" value="ECO:0007669"/>
    <property type="project" value="InterPro"/>
</dbReference>
<comment type="subcellular location">
    <subcellularLocation>
        <location evidence="1">Cell membrane</location>
        <topology evidence="1">Lipid-anchor</topology>
    </subcellularLocation>
</comment>
<evidence type="ECO:0000256" key="2">
    <source>
        <dbReference type="ARBA" id="ARBA00005695"/>
    </source>
</evidence>
<keyword evidence="8" id="KW-1185">Reference proteome</keyword>
<dbReference type="Pfam" id="PF00496">
    <property type="entry name" value="SBP_bac_5"/>
    <property type="match status" value="1"/>
</dbReference>
<dbReference type="PANTHER" id="PTHR30290:SF10">
    <property type="entry name" value="PERIPLASMIC OLIGOPEPTIDE-BINDING PROTEIN-RELATED"/>
    <property type="match status" value="1"/>
</dbReference>
<dbReference type="PANTHER" id="PTHR30290">
    <property type="entry name" value="PERIPLASMIC BINDING COMPONENT OF ABC TRANSPORTER"/>
    <property type="match status" value="1"/>
</dbReference>